<accession>A0A1D8NKD3</accession>
<name>A0A1D8NKD3_YARLL</name>
<dbReference type="VEuPathDB" id="FungiDB:YALI1_E33777g"/>
<feature type="chain" id="PRO_5009110650" evidence="1">
    <location>
        <begin position="28"/>
        <end position="174"/>
    </location>
</feature>
<organism evidence="2 3">
    <name type="scientific">Yarrowia lipolytica</name>
    <name type="common">Candida lipolytica</name>
    <dbReference type="NCBI Taxonomy" id="4952"/>
    <lineage>
        <taxon>Eukaryota</taxon>
        <taxon>Fungi</taxon>
        <taxon>Dikarya</taxon>
        <taxon>Ascomycota</taxon>
        <taxon>Saccharomycotina</taxon>
        <taxon>Dipodascomycetes</taxon>
        <taxon>Dipodascales</taxon>
        <taxon>Dipodascales incertae sedis</taxon>
        <taxon>Yarrowia</taxon>
    </lineage>
</organism>
<keyword evidence="1" id="KW-0732">Signal</keyword>
<dbReference type="Proteomes" id="UP000182444">
    <property type="component" value="Chromosome 1E"/>
</dbReference>
<dbReference type="EMBL" id="CP017557">
    <property type="protein sequence ID" value="AOW06090.1"/>
    <property type="molecule type" value="Genomic_DNA"/>
</dbReference>
<dbReference type="AlphaFoldDB" id="A0A1D8NKD3"/>
<dbReference type="GeneID" id="94583751"/>
<protein>
    <submittedName>
        <fullName evidence="2">Uncharacterized protein</fullName>
    </submittedName>
</protein>
<proteinExistence type="predicted"/>
<sequence>MIERDPASWPLISNLVPPLLFLPTLLTSPVTTCCHSTSLLICRSVDRPEKPALGRLTVERDGKGEQLKFQSRSLHLSPIGSVIEMLSLPSIVFVWRTRYRFSVGAGEEAPEKKRKHRPLFGLTEGVIGVRMRNRKFGRDWRSRHVTTEPDPAIGIVVEGMKIKTANRATTTKFE</sequence>
<dbReference type="RefSeq" id="XP_068139248.1">
    <property type="nucleotide sequence ID" value="XM_068283147.1"/>
</dbReference>
<reference evidence="2 3" key="1">
    <citation type="journal article" date="2016" name="PLoS ONE">
        <title>Sequence Assembly of Yarrowia lipolytica Strain W29/CLIB89 Shows Transposable Element Diversity.</title>
        <authorList>
            <person name="Magnan C."/>
            <person name="Yu J."/>
            <person name="Chang I."/>
            <person name="Jahn E."/>
            <person name="Kanomata Y."/>
            <person name="Wu J."/>
            <person name="Zeller M."/>
            <person name="Oakes M."/>
            <person name="Baldi P."/>
            <person name="Sandmeyer S."/>
        </authorList>
    </citation>
    <scope>NUCLEOTIDE SEQUENCE [LARGE SCALE GENOMIC DNA]</scope>
    <source>
        <strain evidence="3">CLIB89(W29)</strain>
    </source>
</reference>
<gene>
    <name evidence="2" type="ORF">YALI1_E33777g</name>
</gene>
<evidence type="ECO:0000313" key="2">
    <source>
        <dbReference type="EMBL" id="AOW06090.1"/>
    </source>
</evidence>
<evidence type="ECO:0000256" key="1">
    <source>
        <dbReference type="SAM" id="SignalP"/>
    </source>
</evidence>
<evidence type="ECO:0000313" key="3">
    <source>
        <dbReference type="Proteomes" id="UP000182444"/>
    </source>
</evidence>
<feature type="signal peptide" evidence="1">
    <location>
        <begin position="1"/>
        <end position="27"/>
    </location>
</feature>